<comment type="caution">
    <text evidence="13">The sequence shown here is derived from an EMBL/GenBank/DDBJ whole genome shotgun (WGS) entry which is preliminary data.</text>
</comment>
<organism evidence="13 14">
    <name type="scientific">Gemmata palustris</name>
    <dbReference type="NCBI Taxonomy" id="2822762"/>
    <lineage>
        <taxon>Bacteria</taxon>
        <taxon>Pseudomonadati</taxon>
        <taxon>Planctomycetota</taxon>
        <taxon>Planctomycetia</taxon>
        <taxon>Gemmatales</taxon>
        <taxon>Gemmataceae</taxon>
        <taxon>Gemmata</taxon>
    </lineage>
</organism>
<evidence type="ECO:0000256" key="7">
    <source>
        <dbReference type="ARBA" id="ARBA00023014"/>
    </source>
</evidence>
<dbReference type="PANTHER" id="PTHR10359">
    <property type="entry name" value="A/G-SPECIFIC ADENINE GLYCOSYLASE/ENDONUCLEASE III"/>
    <property type="match status" value="1"/>
</dbReference>
<evidence type="ECO:0000256" key="4">
    <source>
        <dbReference type="ARBA" id="ARBA00022763"/>
    </source>
</evidence>
<evidence type="ECO:0000313" key="13">
    <source>
        <dbReference type="EMBL" id="MBP3959317.1"/>
    </source>
</evidence>
<dbReference type="RefSeq" id="WP_210659950.1">
    <property type="nucleotide sequence ID" value="NZ_JAGKQQ010000001.1"/>
</dbReference>
<gene>
    <name evidence="10 13" type="primary">nth</name>
    <name evidence="13" type="ORF">J8F10_29075</name>
</gene>
<evidence type="ECO:0000256" key="2">
    <source>
        <dbReference type="ARBA" id="ARBA00022485"/>
    </source>
</evidence>
<dbReference type="InterPro" id="IPR011257">
    <property type="entry name" value="DNA_glycosylase"/>
</dbReference>
<dbReference type="SMART" id="SM00525">
    <property type="entry name" value="FES"/>
    <property type="match status" value="1"/>
</dbReference>
<evidence type="ECO:0000256" key="10">
    <source>
        <dbReference type="HAMAP-Rule" id="MF_00942"/>
    </source>
</evidence>
<dbReference type="InterPro" id="IPR003651">
    <property type="entry name" value="Endonuclease3_FeS-loop_motif"/>
</dbReference>
<feature type="binding site" evidence="10">
    <location>
        <position position="197"/>
    </location>
    <ligand>
        <name>[4Fe-4S] cluster</name>
        <dbReference type="ChEBI" id="CHEBI:49883"/>
    </ligand>
</feature>
<feature type="region of interest" description="Disordered" evidence="11">
    <location>
        <begin position="222"/>
        <end position="249"/>
    </location>
</feature>
<dbReference type="Proteomes" id="UP000676565">
    <property type="component" value="Unassembled WGS sequence"/>
</dbReference>
<keyword evidence="5 10" id="KW-0378">Hydrolase</keyword>
<evidence type="ECO:0000256" key="8">
    <source>
        <dbReference type="ARBA" id="ARBA00023204"/>
    </source>
</evidence>
<evidence type="ECO:0000256" key="3">
    <source>
        <dbReference type="ARBA" id="ARBA00022723"/>
    </source>
</evidence>
<dbReference type="EMBL" id="JAGKQQ010000001">
    <property type="protein sequence ID" value="MBP3959317.1"/>
    <property type="molecule type" value="Genomic_DNA"/>
</dbReference>
<dbReference type="EC" id="4.2.99.18" evidence="10"/>
<keyword evidence="2 10" id="KW-0004">4Fe-4S</keyword>
<keyword evidence="10" id="KW-0456">Lyase</keyword>
<dbReference type="PROSITE" id="PS00764">
    <property type="entry name" value="ENDONUCLEASE_III_1"/>
    <property type="match status" value="1"/>
</dbReference>
<keyword evidence="3 10" id="KW-0479">Metal-binding</keyword>
<keyword evidence="6 10" id="KW-0408">Iron</keyword>
<sequence length="249" mass="27727">MDDLTSESKLPPARDRVVPINDRLAPLYPEFEGLNYANPFQLLIAVILSAQCTDKRVNLLTPALFARFPTARELAECDIKELEQLVKPSGFYKNKAKNIRACCVEMVVRFGGEVPTTLDDLVTLPGVGRKTANVILGHAFETPGVTVDTHVGRLSRRLGLTRHRDPVKVELALAEIVPQSEWLHFSGRLIMHGRKVCLSRKPRCEKCVIADLCPKIGVKGLAAKRKRKKSTKTDSPQRTQRAPRKSASK</sequence>
<evidence type="ECO:0000256" key="1">
    <source>
        <dbReference type="ARBA" id="ARBA00008343"/>
    </source>
</evidence>
<dbReference type="HAMAP" id="MF_00942">
    <property type="entry name" value="Nth"/>
    <property type="match status" value="1"/>
</dbReference>
<comment type="catalytic activity">
    <reaction evidence="10">
        <text>2'-deoxyribonucleotide-(2'-deoxyribose 5'-phosphate)-2'-deoxyribonucleotide-DNA = a 3'-end 2'-deoxyribonucleotide-(2,3-dehydro-2,3-deoxyribose 5'-phosphate)-DNA + a 5'-end 5'-phospho-2'-deoxyribonucleoside-DNA + H(+)</text>
        <dbReference type="Rhea" id="RHEA:66592"/>
        <dbReference type="Rhea" id="RHEA-COMP:13180"/>
        <dbReference type="Rhea" id="RHEA-COMP:16897"/>
        <dbReference type="Rhea" id="RHEA-COMP:17067"/>
        <dbReference type="ChEBI" id="CHEBI:15378"/>
        <dbReference type="ChEBI" id="CHEBI:136412"/>
        <dbReference type="ChEBI" id="CHEBI:157695"/>
        <dbReference type="ChEBI" id="CHEBI:167181"/>
        <dbReference type="EC" id="4.2.99.18"/>
    </reaction>
</comment>
<keyword evidence="10" id="KW-0238">DNA-binding</keyword>
<dbReference type="InterPro" id="IPR005759">
    <property type="entry name" value="Nth"/>
</dbReference>
<comment type="cofactor">
    <cofactor evidence="10">
        <name>[4Fe-4S] cluster</name>
        <dbReference type="ChEBI" id="CHEBI:49883"/>
    </cofactor>
    <text evidence="10">Binds 1 [4Fe-4S] cluster.</text>
</comment>
<keyword evidence="4 10" id="KW-0227">DNA damage</keyword>
<dbReference type="InterPro" id="IPR004035">
    <property type="entry name" value="Endouclease-III_FeS-bd_BS"/>
</dbReference>
<comment type="similarity">
    <text evidence="1 10">Belongs to the Nth/MutY family.</text>
</comment>
<dbReference type="Gene3D" id="1.10.1670.10">
    <property type="entry name" value="Helix-hairpin-Helix base-excision DNA repair enzymes (C-terminal)"/>
    <property type="match status" value="1"/>
</dbReference>
<evidence type="ECO:0000256" key="11">
    <source>
        <dbReference type="SAM" id="MobiDB-lite"/>
    </source>
</evidence>
<dbReference type="Pfam" id="PF00633">
    <property type="entry name" value="HHH"/>
    <property type="match status" value="1"/>
</dbReference>
<dbReference type="SMART" id="SM00478">
    <property type="entry name" value="ENDO3c"/>
    <property type="match status" value="1"/>
</dbReference>
<keyword evidence="13" id="KW-0540">Nuclease</keyword>
<dbReference type="Pfam" id="PF10576">
    <property type="entry name" value="EndIII_4Fe-2S"/>
    <property type="match status" value="1"/>
</dbReference>
<dbReference type="PANTHER" id="PTHR10359:SF18">
    <property type="entry name" value="ENDONUCLEASE III"/>
    <property type="match status" value="1"/>
</dbReference>
<reference evidence="13 14" key="1">
    <citation type="submission" date="2021-04" db="EMBL/GenBank/DDBJ databases">
        <authorList>
            <person name="Ivanova A."/>
        </authorList>
    </citation>
    <scope>NUCLEOTIDE SEQUENCE [LARGE SCALE GENOMIC DNA]</scope>
    <source>
        <strain evidence="13 14">G18</strain>
    </source>
</reference>
<dbReference type="SUPFAM" id="SSF48150">
    <property type="entry name" value="DNA-glycosylase"/>
    <property type="match status" value="1"/>
</dbReference>
<comment type="function">
    <text evidence="10">DNA repair enzyme that has both DNA N-glycosylase activity and AP-lyase activity. The DNA N-glycosylase activity releases various damaged pyrimidines from DNA by cleaving the N-glycosidic bond, leaving an AP (apurinic/apyrimidinic) site. The AP-lyase activity cleaves the phosphodiester bond 3' to the AP site by a beta-elimination, leaving a 3'-terminal unsaturated sugar and a product with a terminal 5'-phosphate.</text>
</comment>
<accession>A0ABS5C016</accession>
<keyword evidence="8 10" id="KW-0234">DNA repair</keyword>
<keyword evidence="13" id="KW-0255">Endonuclease</keyword>
<keyword evidence="9 10" id="KW-0326">Glycosidase</keyword>
<evidence type="ECO:0000256" key="5">
    <source>
        <dbReference type="ARBA" id="ARBA00022801"/>
    </source>
</evidence>
<feature type="binding site" evidence="10">
    <location>
        <position position="207"/>
    </location>
    <ligand>
        <name>[4Fe-4S] cluster</name>
        <dbReference type="ChEBI" id="CHEBI:49883"/>
    </ligand>
</feature>
<feature type="binding site" evidence="10">
    <location>
        <position position="204"/>
    </location>
    <ligand>
        <name>[4Fe-4S] cluster</name>
        <dbReference type="ChEBI" id="CHEBI:49883"/>
    </ligand>
</feature>
<evidence type="ECO:0000313" key="14">
    <source>
        <dbReference type="Proteomes" id="UP000676565"/>
    </source>
</evidence>
<proteinExistence type="inferred from homology"/>
<dbReference type="InterPro" id="IPR000445">
    <property type="entry name" value="HhH_motif"/>
</dbReference>
<dbReference type="CDD" id="cd00056">
    <property type="entry name" value="ENDO3c"/>
    <property type="match status" value="1"/>
</dbReference>
<dbReference type="InterPro" id="IPR003265">
    <property type="entry name" value="HhH-GPD_domain"/>
</dbReference>
<name>A0ABS5C016_9BACT</name>
<evidence type="ECO:0000256" key="9">
    <source>
        <dbReference type="ARBA" id="ARBA00023295"/>
    </source>
</evidence>
<dbReference type="GO" id="GO:0004519">
    <property type="term" value="F:endonuclease activity"/>
    <property type="evidence" value="ECO:0007669"/>
    <property type="project" value="UniProtKB-KW"/>
</dbReference>
<feature type="binding site" evidence="10">
    <location>
        <position position="213"/>
    </location>
    <ligand>
        <name>[4Fe-4S] cluster</name>
        <dbReference type="ChEBI" id="CHEBI:49883"/>
    </ligand>
</feature>
<keyword evidence="14" id="KW-1185">Reference proteome</keyword>
<evidence type="ECO:0000256" key="6">
    <source>
        <dbReference type="ARBA" id="ARBA00023004"/>
    </source>
</evidence>
<dbReference type="Gene3D" id="1.10.340.30">
    <property type="entry name" value="Hypothetical protein, domain 2"/>
    <property type="match status" value="1"/>
</dbReference>
<dbReference type="NCBIfam" id="TIGR01083">
    <property type="entry name" value="nth"/>
    <property type="match status" value="1"/>
</dbReference>
<feature type="domain" description="HhH-GPD" evidence="12">
    <location>
        <begin position="48"/>
        <end position="195"/>
    </location>
</feature>
<dbReference type="InterPro" id="IPR023170">
    <property type="entry name" value="HhH_base_excis_C"/>
</dbReference>
<evidence type="ECO:0000259" key="12">
    <source>
        <dbReference type="SMART" id="SM00478"/>
    </source>
</evidence>
<protein>
    <recommendedName>
        <fullName evidence="10">Endonuclease III</fullName>
        <ecNumber evidence="10">4.2.99.18</ecNumber>
    </recommendedName>
    <alternativeName>
        <fullName evidence="10">DNA-(apurinic or apyrimidinic site) lyase</fullName>
    </alternativeName>
</protein>
<dbReference type="Pfam" id="PF00730">
    <property type="entry name" value="HhH-GPD"/>
    <property type="match status" value="1"/>
</dbReference>
<keyword evidence="7 10" id="KW-0411">Iron-sulfur</keyword>